<dbReference type="EMBL" id="JDRY01000038">
    <property type="protein sequence ID" value="KGM99167.1"/>
    <property type="molecule type" value="Genomic_DNA"/>
</dbReference>
<dbReference type="SUPFAM" id="SSF55729">
    <property type="entry name" value="Acyl-CoA N-acyltransferases (Nat)"/>
    <property type="match status" value="1"/>
</dbReference>
<organism evidence="2 3">
    <name type="scientific">Clostridium botulinum C/D str. DC5</name>
    <dbReference type="NCBI Taxonomy" id="1443128"/>
    <lineage>
        <taxon>Bacteria</taxon>
        <taxon>Bacillati</taxon>
        <taxon>Bacillota</taxon>
        <taxon>Clostridia</taxon>
        <taxon>Eubacteriales</taxon>
        <taxon>Clostridiaceae</taxon>
        <taxon>Clostridium</taxon>
    </lineage>
</organism>
<sequence>MYNLDMLNKSNLNEFSNLNELRFKFNKLNKDFLESYYNLNNVQLLLLRKKLRLLKKGDKYIGYIWLGNKINNVCKINSMYIIESSKLLDEYSYLIDNIDVSYPLIYQCQKNKYNFEILSSLGFKKKNGIMEMSQQLRKIKDIYIPDDISFKKFIRGRDEPIRCFIQNTVFESKDRLPLRIEDIYYDEMQEYYCEDASIFMKKGKAYIGYGQIILRERVPFIVNFGILQEHQNKGYGTLFLKYLLNLLYKKDKCFVKINVNPQNYKALTLYKRIGFNENYEKSRWYLSK</sequence>
<evidence type="ECO:0000259" key="1">
    <source>
        <dbReference type="PROSITE" id="PS51186"/>
    </source>
</evidence>
<dbReference type="RefSeq" id="WP_039257337.1">
    <property type="nucleotide sequence ID" value="NZ_JDRY01000038.1"/>
</dbReference>
<dbReference type="GO" id="GO:0016747">
    <property type="term" value="F:acyltransferase activity, transferring groups other than amino-acyl groups"/>
    <property type="evidence" value="ECO:0007669"/>
    <property type="project" value="InterPro"/>
</dbReference>
<dbReference type="PROSITE" id="PS51186">
    <property type="entry name" value="GNAT"/>
    <property type="match status" value="1"/>
</dbReference>
<feature type="domain" description="N-acetyltransferase" evidence="1">
    <location>
        <begin position="154"/>
        <end position="288"/>
    </location>
</feature>
<dbReference type="Proteomes" id="UP000030014">
    <property type="component" value="Unassembled WGS sequence"/>
</dbReference>
<comment type="caution">
    <text evidence="2">The sequence shown here is derived from an EMBL/GenBank/DDBJ whole genome shotgun (WGS) entry which is preliminary data.</text>
</comment>
<reference evidence="2 3" key="1">
    <citation type="submission" date="2014-01" db="EMBL/GenBank/DDBJ databases">
        <title>Plasmidome dynamics in the species complex Clostridium novyi sensu lato converts strains of independent lineages into distinctly different pathogens.</title>
        <authorList>
            <person name="Skarin H."/>
            <person name="Segerman B."/>
        </authorList>
    </citation>
    <scope>NUCLEOTIDE SEQUENCE [LARGE SCALE GENOMIC DNA]</scope>
    <source>
        <strain evidence="2 3">DC5</strain>
    </source>
</reference>
<dbReference type="InterPro" id="IPR016181">
    <property type="entry name" value="Acyl_CoA_acyltransferase"/>
</dbReference>
<accession>A0A0A0IDZ5</accession>
<dbReference type="Pfam" id="PF00583">
    <property type="entry name" value="Acetyltransf_1"/>
    <property type="match status" value="1"/>
</dbReference>
<evidence type="ECO:0000313" key="2">
    <source>
        <dbReference type="EMBL" id="KGM99167.1"/>
    </source>
</evidence>
<name>A0A0A0IDZ5_CLOBO</name>
<dbReference type="InterPro" id="IPR000182">
    <property type="entry name" value="GNAT_dom"/>
</dbReference>
<proteinExistence type="predicted"/>
<protein>
    <submittedName>
        <fullName evidence="2">Acetyltransferase</fullName>
    </submittedName>
</protein>
<dbReference type="AlphaFoldDB" id="A0A0A0IDZ5"/>
<gene>
    <name evidence="2" type="ORF">Z955_08595</name>
</gene>
<keyword evidence="2" id="KW-0808">Transferase</keyword>
<dbReference type="Gene3D" id="3.40.630.30">
    <property type="match status" value="1"/>
</dbReference>
<evidence type="ECO:0000313" key="3">
    <source>
        <dbReference type="Proteomes" id="UP000030014"/>
    </source>
</evidence>